<protein>
    <submittedName>
        <fullName evidence="2">Type IX secretion system membrane protein PorP/SprF</fullName>
    </submittedName>
</protein>
<accession>A0A4R0NPB7</accession>
<reference evidence="2 3" key="1">
    <citation type="submission" date="2019-02" db="EMBL/GenBank/DDBJ databases">
        <title>Pedobacter sp. RP-1-14 sp. nov., isolated from Arctic soil.</title>
        <authorList>
            <person name="Dahal R.H."/>
        </authorList>
    </citation>
    <scope>NUCLEOTIDE SEQUENCE [LARGE SCALE GENOMIC DNA]</scope>
    <source>
        <strain evidence="2 3">RP-1-14</strain>
    </source>
</reference>
<feature type="chain" id="PRO_5020879312" evidence="1">
    <location>
        <begin position="21"/>
        <end position="338"/>
    </location>
</feature>
<evidence type="ECO:0000313" key="3">
    <source>
        <dbReference type="Proteomes" id="UP000293347"/>
    </source>
</evidence>
<dbReference type="AlphaFoldDB" id="A0A4R0NPB7"/>
<feature type="signal peptide" evidence="1">
    <location>
        <begin position="1"/>
        <end position="20"/>
    </location>
</feature>
<dbReference type="RefSeq" id="WP_131595750.1">
    <property type="nucleotide sequence ID" value="NZ_SJSL01000002.1"/>
</dbReference>
<name>A0A4R0NPB7_9SPHI</name>
<dbReference type="Proteomes" id="UP000293347">
    <property type="component" value="Unassembled WGS sequence"/>
</dbReference>
<dbReference type="NCBIfam" id="TIGR03519">
    <property type="entry name" value="T9SS_PorP_fam"/>
    <property type="match status" value="1"/>
</dbReference>
<dbReference type="OrthoDB" id="1493187at2"/>
<comment type="caution">
    <text evidence="2">The sequence shown here is derived from an EMBL/GenBank/DDBJ whole genome shotgun (WGS) entry which is preliminary data.</text>
</comment>
<proteinExistence type="predicted"/>
<keyword evidence="3" id="KW-1185">Reference proteome</keyword>
<sequence length="338" mass="37401">MKISSYIIFLLLMLSINADAQQRPHYTQYIFNNYLLNPALSGMENYTDVKLGYRKQWTGIDDAPKTSFVSANWSLGGEYLWRNALSLPEKGEDPMSRNYMQNYTASPAHHGVGVVVVMDDVGPLSRIDASLTYAYHLQLGQRLNLSVGVAAGISRIGLDINALDFGPIEDPAVRNTIVSQIKPDLGVGLWLYGSSFFAGASIQQILPQKLVFTGVPTEFSTGKEIPHFFVTTGYRFFIAEDIAATPSVMVKHASPAPMSLDANLKISFKDRLWVGGSYRKNDSYSGMVGVNINKLVNLTYAYDFVTSQLNTVSNGSHEIVLGLQLNNVYEVLSSNKMW</sequence>
<evidence type="ECO:0000256" key="1">
    <source>
        <dbReference type="SAM" id="SignalP"/>
    </source>
</evidence>
<dbReference type="EMBL" id="SJSL01000002">
    <property type="protein sequence ID" value="TCD01055.1"/>
    <property type="molecule type" value="Genomic_DNA"/>
</dbReference>
<dbReference type="Pfam" id="PF11751">
    <property type="entry name" value="PorP_SprF"/>
    <property type="match status" value="1"/>
</dbReference>
<dbReference type="InterPro" id="IPR019861">
    <property type="entry name" value="PorP/SprF_Bacteroidetes"/>
</dbReference>
<keyword evidence="1" id="KW-0732">Signal</keyword>
<gene>
    <name evidence="2" type="ORF">EZ437_09805</name>
</gene>
<evidence type="ECO:0000313" key="2">
    <source>
        <dbReference type="EMBL" id="TCD01055.1"/>
    </source>
</evidence>
<organism evidence="2 3">
    <name type="scientific">Pedobacter psychroterrae</name>
    <dbReference type="NCBI Taxonomy" id="2530453"/>
    <lineage>
        <taxon>Bacteria</taxon>
        <taxon>Pseudomonadati</taxon>
        <taxon>Bacteroidota</taxon>
        <taxon>Sphingobacteriia</taxon>
        <taxon>Sphingobacteriales</taxon>
        <taxon>Sphingobacteriaceae</taxon>
        <taxon>Pedobacter</taxon>
    </lineage>
</organism>